<reference evidence="1 2" key="1">
    <citation type="submission" date="2018-04" db="EMBL/GenBank/DDBJ databases">
        <title>Complete genome uncultured novel isolate.</title>
        <authorList>
            <person name="Merlino G."/>
        </authorList>
    </citation>
    <scope>NUCLEOTIDE SEQUENCE [LARGE SCALE GENOMIC DNA]</scope>
    <source>
        <strain evidence="2">R1DC9</strain>
    </source>
</reference>
<dbReference type="Proteomes" id="UP000298616">
    <property type="component" value="Chromosome"/>
</dbReference>
<evidence type="ECO:0000313" key="2">
    <source>
        <dbReference type="Proteomes" id="UP000298616"/>
    </source>
</evidence>
<proteinExistence type="predicted"/>
<protein>
    <recommendedName>
        <fullName evidence="3">TraB/GumN family protein</fullName>
    </recommendedName>
</protein>
<organism evidence="1 2">
    <name type="scientific">Mangrovivirga cuniculi</name>
    <dbReference type="NCBI Taxonomy" id="2715131"/>
    <lineage>
        <taxon>Bacteria</taxon>
        <taxon>Pseudomonadati</taxon>
        <taxon>Bacteroidota</taxon>
        <taxon>Cytophagia</taxon>
        <taxon>Cytophagales</taxon>
        <taxon>Mangrovivirgaceae</taxon>
        <taxon>Mangrovivirga</taxon>
    </lineage>
</organism>
<accession>A0A4D7JL63</accession>
<dbReference type="Pfam" id="PF01963">
    <property type="entry name" value="TraB_PrgY_gumN"/>
    <property type="match status" value="1"/>
</dbReference>
<name>A0A4D7JL63_9BACT</name>
<dbReference type="InterPro" id="IPR002816">
    <property type="entry name" value="TraB/PrgY/GumN_fam"/>
</dbReference>
<sequence>MISGNQKKLKKKDFEKLKSISESWEIDLYKLQPIEISLKLRQVFIKTKCKTVHGTDDFNHFDNYLIHLSKEKGIKIFGLETDTLQLSLIKKENNPSWKSERKTISFWINQLTTETPDLSPCAFTNRYRNFDLDYKFDEECNKDILIFQRNINWMQKIPDLLRTNNVFIAVGYLHLTRKCGLLEQLRYNGFKVEPVKLN</sequence>
<dbReference type="KEGG" id="fpf:DCC35_13210"/>
<evidence type="ECO:0000313" key="1">
    <source>
        <dbReference type="EMBL" id="QCK15633.1"/>
    </source>
</evidence>
<dbReference type="EMBL" id="CP028923">
    <property type="protein sequence ID" value="QCK15633.1"/>
    <property type="molecule type" value="Genomic_DNA"/>
</dbReference>
<evidence type="ECO:0008006" key="3">
    <source>
        <dbReference type="Google" id="ProtNLM"/>
    </source>
</evidence>
<dbReference type="AlphaFoldDB" id="A0A4D7JL63"/>
<dbReference type="CDD" id="cd14789">
    <property type="entry name" value="Tiki"/>
    <property type="match status" value="1"/>
</dbReference>
<dbReference type="OrthoDB" id="9798714at2"/>
<gene>
    <name evidence="1" type="ORF">DCC35_13210</name>
</gene>
<keyword evidence="2" id="KW-1185">Reference proteome</keyword>